<keyword evidence="1" id="KW-1133">Transmembrane helix</keyword>
<keyword evidence="1" id="KW-0472">Membrane</keyword>
<accession>A0A1E8PPE4</accession>
<gene>
    <name evidence="3" type="ORF">BA896_000570</name>
</gene>
<evidence type="ECO:0000313" key="4">
    <source>
        <dbReference type="Proteomes" id="UP000092634"/>
    </source>
</evidence>
<dbReference type="InterPro" id="IPR029058">
    <property type="entry name" value="AB_hydrolase_fold"/>
</dbReference>
<dbReference type="Pfam" id="PF00561">
    <property type="entry name" value="Abhydrolase_1"/>
    <property type="match status" value="1"/>
</dbReference>
<evidence type="ECO:0000313" key="3">
    <source>
        <dbReference type="EMBL" id="OFJ47720.1"/>
    </source>
</evidence>
<feature type="transmembrane region" description="Helical" evidence="1">
    <location>
        <begin position="30"/>
        <end position="51"/>
    </location>
</feature>
<feature type="domain" description="AB hydrolase-1" evidence="2">
    <location>
        <begin position="114"/>
        <end position="218"/>
    </location>
</feature>
<evidence type="ECO:0000256" key="1">
    <source>
        <dbReference type="SAM" id="Phobius"/>
    </source>
</evidence>
<reference evidence="3 4" key="1">
    <citation type="submission" date="2016-10" db="EMBL/GenBank/DDBJ databases">
        <title>Updated version of Genome Assembly of Janthinobacterium lividum ERGS5:01.</title>
        <authorList>
            <person name="Kumar R."/>
            <person name="Acharya V."/>
            <person name="Singh D."/>
        </authorList>
    </citation>
    <scope>NUCLEOTIDE SEQUENCE [LARGE SCALE GENOMIC DNA]</scope>
    <source>
        <strain evidence="3 4">ERGS5:01</strain>
    </source>
</reference>
<name>A0A1E8PPE4_9BURK</name>
<dbReference type="Gene3D" id="3.40.50.1820">
    <property type="entry name" value="alpha/beta hydrolase"/>
    <property type="match status" value="1"/>
</dbReference>
<dbReference type="AlphaFoldDB" id="A0A1E8PPE4"/>
<dbReference type="PANTHER" id="PTHR37946">
    <property type="entry name" value="SLL1969 PROTEIN"/>
    <property type="match status" value="1"/>
</dbReference>
<dbReference type="Proteomes" id="UP000092634">
    <property type="component" value="Unassembled WGS sequence"/>
</dbReference>
<dbReference type="InterPro" id="IPR000073">
    <property type="entry name" value="AB_hydrolase_1"/>
</dbReference>
<dbReference type="EMBL" id="MAQB02000001">
    <property type="protein sequence ID" value="OFJ47720.1"/>
    <property type="molecule type" value="Genomic_DNA"/>
</dbReference>
<organism evidence="3 4">
    <name type="scientific">Janthinobacterium lividum</name>
    <dbReference type="NCBI Taxonomy" id="29581"/>
    <lineage>
        <taxon>Bacteria</taxon>
        <taxon>Pseudomonadati</taxon>
        <taxon>Pseudomonadota</taxon>
        <taxon>Betaproteobacteria</taxon>
        <taxon>Burkholderiales</taxon>
        <taxon>Oxalobacteraceae</taxon>
        <taxon>Janthinobacterium</taxon>
    </lineage>
</organism>
<keyword evidence="1" id="KW-0812">Transmembrane</keyword>
<protein>
    <recommendedName>
        <fullName evidence="2">AB hydrolase-1 domain-containing protein</fullName>
    </recommendedName>
</protein>
<dbReference type="SUPFAM" id="SSF53474">
    <property type="entry name" value="alpha/beta-Hydrolases"/>
    <property type="match status" value="1"/>
</dbReference>
<dbReference type="PANTHER" id="PTHR37946:SF1">
    <property type="entry name" value="SLL1969 PROTEIN"/>
    <property type="match status" value="1"/>
</dbReference>
<proteinExistence type="predicted"/>
<sequence length="323" mass="34861">MIARILKWLMLLQVLAVLGFAYLLMHAWGVASPGIAVLLALTMLLAMRALIEAYNFRLSRRLGSPVPAQYQLGVQGAARLFLGELRATLWTSSWGMLRPRLHAPDAATDACGLPVLLIHGYVCNRGYWTPLSRQLARAGIAHDAVDLEPIFADIEDVVPQVARAVEALCVRTGSERVIIVAHSMGGLVARAWLRRYGTARVARIITIGTPHHGTVLANLATGTNARQMRRSHGALGGAPHAWLVQLAASETPELRALITSMYSHHDNIVAPQTSAHLPGARNLAYGGIGHVALASDPCVLHQLLAEITTKHEVAQPLSCAHFS</sequence>
<feature type="transmembrane region" description="Helical" evidence="1">
    <location>
        <begin position="5"/>
        <end position="24"/>
    </location>
</feature>
<comment type="caution">
    <text evidence="3">The sequence shown here is derived from an EMBL/GenBank/DDBJ whole genome shotgun (WGS) entry which is preliminary data.</text>
</comment>
<evidence type="ECO:0000259" key="2">
    <source>
        <dbReference type="Pfam" id="PF00561"/>
    </source>
</evidence>